<accession>A0A0G4GNZ8</accession>
<dbReference type="EMBL" id="CDMY01000741">
    <property type="protein sequence ID" value="CEM32006.1"/>
    <property type="molecule type" value="Genomic_DNA"/>
</dbReference>
<evidence type="ECO:0000313" key="1">
    <source>
        <dbReference type="EMBL" id="CEM32006.1"/>
    </source>
</evidence>
<gene>
    <name evidence="1" type="ORF">Vbra_10183</name>
</gene>
<reference evidence="1 2" key="1">
    <citation type="submission" date="2014-11" db="EMBL/GenBank/DDBJ databases">
        <authorList>
            <person name="Zhu J."/>
            <person name="Qi W."/>
            <person name="Song R."/>
        </authorList>
    </citation>
    <scope>NUCLEOTIDE SEQUENCE [LARGE SCALE GENOMIC DNA]</scope>
</reference>
<dbReference type="AlphaFoldDB" id="A0A0G4GNZ8"/>
<name>A0A0G4GNZ8_VITBC</name>
<dbReference type="InParanoid" id="A0A0G4GNZ8"/>
<dbReference type="VEuPathDB" id="CryptoDB:Vbra_10183"/>
<dbReference type="Proteomes" id="UP000041254">
    <property type="component" value="Unassembled WGS sequence"/>
</dbReference>
<evidence type="ECO:0000313" key="2">
    <source>
        <dbReference type="Proteomes" id="UP000041254"/>
    </source>
</evidence>
<proteinExistence type="predicted"/>
<sequence length="124" mass="13773">MNASLEKRGQTKIVMGAHVIAALSMTFIPRVRPVQTPAGQRARPRHWFGHWFVGWQAPLVRKKRLGDGRSSAADGWRDRVHKEWVTEWAAAIYSIARPSSQIAVGVGAQQGPEKVPESAKKRPA</sequence>
<protein>
    <submittedName>
        <fullName evidence="1">Uncharacterized protein</fullName>
    </submittedName>
</protein>
<keyword evidence="2" id="KW-1185">Reference proteome</keyword>
<organism evidence="1 2">
    <name type="scientific">Vitrella brassicaformis (strain CCMP3155)</name>
    <dbReference type="NCBI Taxonomy" id="1169540"/>
    <lineage>
        <taxon>Eukaryota</taxon>
        <taxon>Sar</taxon>
        <taxon>Alveolata</taxon>
        <taxon>Colpodellida</taxon>
        <taxon>Vitrellaceae</taxon>
        <taxon>Vitrella</taxon>
    </lineage>
</organism>